<dbReference type="Pfam" id="PF13009">
    <property type="entry name" value="Integrase_2"/>
    <property type="match status" value="1"/>
</dbReference>
<dbReference type="EMBL" id="MKEK01000001">
    <property type="protein sequence ID" value="OEY68814.1"/>
    <property type="molecule type" value="Genomic_DNA"/>
</dbReference>
<dbReference type="Gene3D" id="1.10.443.10">
    <property type="entry name" value="Intergrase catalytic core"/>
    <property type="match status" value="1"/>
</dbReference>
<sequence length="925" mass="107226">MIKPKALRLVKNKKLPQINQPQFSFTELKKECKKLGIINSVEYRKRYKDIPGFPAHPQRIYASEWESYIDFFDIKEFISYQNMIDLIHPLKLKNRKEYVRFIREQKDPTLPHDPQGAYVNEWMNWYRFLGKEEPFKVDFITAEFSAWAEKITEFMKQARGGGTKVLYLCRFVRFFIERYDKSHSPEEFLTQKTFNLKPFRQVLDEFETDNLRRSTILFVNQFLDFVIEKYLTIEDEDTGEIVRVMDARNPLSLFLVEQSVTAPQRTETTKPCLPYHFVKKAQNWIIPADAKNFRDLKHLQKFDADWVKVDRNSIDKTDLDCVYKKIQGQYYLWIPIDWVHTYALTKVPLRGRQIAYNDSGEADEYIAELDEHGKIRWQLNDLPFAEMTKNQSFIKKMPDNGIGMFVTTNKTQSNGSGYSIPWIPEDLAYWMVKLRKWQQKYNPINQPTSWLNCVRTSFNEAQLKAKGINCFLFRAYQDVEPKYVTGVLTPRLAATLYFIQPSNLILATLEGNESTLAHYSSKFTPHSMRVSLITAYVLEMGMPIEIVMKVVGHSSVVMSIYYTKVTHSEIRTRLEEGEKVALKSQAEATQKLIEQNKIEEIKNKLIGSNDEIINSLTNELPAGNFVFRDYGICPFAASRCDDGGEMIGATQARAPAPSGYLGMQNCLRCRHFITGPAFLGGIMSVGNEISLQSNIQSRKCHELQEMINQIEDQVNQIDKAEYVANLKGAKFDSSNRDKLESNQRRIESDYEGAAKKLDMLLCDLQSAYALIRRCMMIVNKETTEKDEQDESFSLLVMNDAELQLDLEEVSYYQQLQEVCENATIYQSATSENAVLPRTQILDRMAIYNNIAPVLFMMTEKEQLRVGNELFKLLKNRLKTWTRIEQVVNCEIKLDDLLGAEQISQSDIKLITKTNLHLVEQAVNDT</sequence>
<dbReference type="GO" id="GO:0015074">
    <property type="term" value="P:DNA integration"/>
    <property type="evidence" value="ECO:0007669"/>
    <property type="project" value="InterPro"/>
</dbReference>
<evidence type="ECO:0000313" key="4">
    <source>
        <dbReference type="Proteomes" id="UP000242258"/>
    </source>
</evidence>
<gene>
    <name evidence="3" type="ORF">BI198_03975</name>
</gene>
<proteinExistence type="predicted"/>
<dbReference type="OrthoDB" id="2077978at2"/>
<dbReference type="GO" id="GO:0003677">
    <property type="term" value="F:DNA binding"/>
    <property type="evidence" value="ECO:0007669"/>
    <property type="project" value="InterPro"/>
</dbReference>
<comment type="caution">
    <text evidence="3">The sequence shown here is derived from an EMBL/GenBank/DDBJ whole genome shotgun (WGS) entry which is preliminary data.</text>
</comment>
<evidence type="ECO:0000256" key="1">
    <source>
        <dbReference type="ARBA" id="ARBA00023172"/>
    </source>
</evidence>
<reference evidence="4" key="1">
    <citation type="submission" date="2016-09" db="EMBL/GenBank/DDBJ databases">
        <authorList>
            <person name="Wan X."/>
            <person name="Hou S."/>
        </authorList>
    </citation>
    <scope>NUCLEOTIDE SEQUENCE [LARGE SCALE GENOMIC DNA]</scope>
    <source>
        <strain evidence="4">KH87</strain>
    </source>
</reference>
<evidence type="ECO:0000313" key="3">
    <source>
        <dbReference type="EMBL" id="OEY68814.1"/>
    </source>
</evidence>
<dbReference type="Pfam" id="PF14882">
    <property type="entry name" value="INT_rpt"/>
    <property type="match status" value="2"/>
</dbReference>
<feature type="coiled-coil region" evidence="2">
    <location>
        <begin position="700"/>
        <end position="756"/>
    </location>
</feature>
<dbReference type="Proteomes" id="UP000242258">
    <property type="component" value="Unassembled WGS sequence"/>
</dbReference>
<dbReference type="InterPro" id="IPR028229">
    <property type="entry name" value="Integrase_rpt"/>
</dbReference>
<name>A0A1E7Q3N2_9GAMM</name>
<dbReference type="AlphaFoldDB" id="A0A1E7Q3N2"/>
<keyword evidence="2" id="KW-0175">Coiled coil</keyword>
<evidence type="ECO:0000256" key="2">
    <source>
        <dbReference type="SAM" id="Coils"/>
    </source>
</evidence>
<organism evidence="3 4">
    <name type="scientific">Rheinheimera salexigens</name>
    <dbReference type="NCBI Taxonomy" id="1628148"/>
    <lineage>
        <taxon>Bacteria</taxon>
        <taxon>Pseudomonadati</taxon>
        <taxon>Pseudomonadota</taxon>
        <taxon>Gammaproteobacteria</taxon>
        <taxon>Chromatiales</taxon>
        <taxon>Chromatiaceae</taxon>
        <taxon>Rheinheimera</taxon>
    </lineage>
</organism>
<dbReference type="InterPro" id="IPR011010">
    <property type="entry name" value="DNA_brk_join_enz"/>
</dbReference>
<keyword evidence="1" id="KW-0233">DNA recombination</keyword>
<protein>
    <submittedName>
        <fullName evidence="3">Integrase</fullName>
    </submittedName>
</protein>
<keyword evidence="4" id="KW-1185">Reference proteome</keyword>
<dbReference type="RefSeq" id="WP_070048380.1">
    <property type="nucleotide sequence ID" value="NZ_CBCSDO010000013.1"/>
</dbReference>
<dbReference type="SUPFAM" id="SSF56349">
    <property type="entry name" value="DNA breaking-rejoining enzymes"/>
    <property type="match status" value="1"/>
</dbReference>
<dbReference type="GO" id="GO:0006310">
    <property type="term" value="P:DNA recombination"/>
    <property type="evidence" value="ECO:0007669"/>
    <property type="project" value="UniProtKB-KW"/>
</dbReference>
<accession>A0A1E7Q3N2</accession>
<dbReference type="InterPro" id="IPR024965">
    <property type="entry name" value="Putative_integrase"/>
</dbReference>
<dbReference type="InterPro" id="IPR013762">
    <property type="entry name" value="Integrase-like_cat_sf"/>
</dbReference>